<keyword evidence="4" id="KW-1185">Reference proteome</keyword>
<protein>
    <submittedName>
        <fullName evidence="3">Sugar phosphate nucleotidyltransferase</fullName>
    </submittedName>
</protein>
<dbReference type="GO" id="GO:0009298">
    <property type="term" value="P:GDP-mannose biosynthetic process"/>
    <property type="evidence" value="ECO:0007669"/>
    <property type="project" value="TreeGrafter"/>
</dbReference>
<dbReference type="InterPro" id="IPR051161">
    <property type="entry name" value="Mannose-6P_isomerase_type2"/>
</dbReference>
<dbReference type="Gene3D" id="2.60.120.10">
    <property type="entry name" value="Jelly Rolls"/>
    <property type="match status" value="1"/>
</dbReference>
<evidence type="ECO:0000259" key="2">
    <source>
        <dbReference type="Pfam" id="PF01050"/>
    </source>
</evidence>
<dbReference type="EMBL" id="JAPDHZ010000002">
    <property type="protein sequence ID" value="MDG0790771.1"/>
    <property type="molecule type" value="Genomic_DNA"/>
</dbReference>
<dbReference type="InterPro" id="IPR001538">
    <property type="entry name" value="Man6P_isomerase-2_C"/>
</dbReference>
<dbReference type="PANTHER" id="PTHR46390">
    <property type="entry name" value="MANNOSE-1-PHOSPHATE GUANYLYLTRANSFERASE"/>
    <property type="match status" value="1"/>
</dbReference>
<dbReference type="Pfam" id="PF01050">
    <property type="entry name" value="MannoseP_isomer"/>
    <property type="match status" value="1"/>
</dbReference>
<evidence type="ECO:0000259" key="1">
    <source>
        <dbReference type="Pfam" id="PF00483"/>
    </source>
</evidence>
<dbReference type="InterPro" id="IPR011051">
    <property type="entry name" value="RmlC_Cupin_sf"/>
</dbReference>
<dbReference type="GO" id="GO:0005976">
    <property type="term" value="P:polysaccharide metabolic process"/>
    <property type="evidence" value="ECO:0007669"/>
    <property type="project" value="InterPro"/>
</dbReference>
<accession>A0A9X4KFD6</accession>
<dbReference type="AlphaFoldDB" id="A0A9X4KFD6"/>
<sequence>MKLVLLSGGSGKRLWPLSNETRSKQFLKVLEREDGAMESMVQRVWRQLGASGLAGDAYIATGSNQAEMIRSQLGDVPMVLEPHRRDTFPAIALAAVYLYAIEGVSLQETIAVLPVDPFVEDRFFDRVADLDRVLHASGAPLALMGVKPLHPSEKYGYIVPKPAAASADLSSSDAWQLVGRFTEKPSEEEAKRLIAEGALWNCGVFAFRLGMLIDMLIEKQLPINYEELVRSYERMPKISFDYEVVEQADTVAVSEYDGYWKDLGTWNTLTEEIKTGVIGNGTKCGESTGSHIVNELGLPIVLLGLPNVIVSASPDGILVADKQKSPKVKEMVGSRDDEPMFEERLWGSYRVLDCNVSGESSLMKVGLIQMHAGKQLPYHAHRLRSETWTIASGEGALLLDGILRKMRAGDVVHIPAAAKHGMLALTDLTLVEVQIGADLSAEDVREMAWDGKDRASIGGGE</sequence>
<dbReference type="CDD" id="cd02213">
    <property type="entry name" value="cupin_PMI_typeII_C"/>
    <property type="match status" value="1"/>
</dbReference>
<name>A0A9X4KFD6_9BACL</name>
<evidence type="ECO:0000313" key="3">
    <source>
        <dbReference type="EMBL" id="MDG0790771.1"/>
    </source>
</evidence>
<dbReference type="PANTHER" id="PTHR46390:SF1">
    <property type="entry name" value="MANNOSE-1-PHOSPHATE GUANYLYLTRANSFERASE"/>
    <property type="match status" value="1"/>
</dbReference>
<evidence type="ECO:0000313" key="4">
    <source>
        <dbReference type="Proteomes" id="UP001153387"/>
    </source>
</evidence>
<dbReference type="Pfam" id="PF00483">
    <property type="entry name" value="NTP_transferase"/>
    <property type="match status" value="1"/>
</dbReference>
<dbReference type="Proteomes" id="UP001153387">
    <property type="component" value="Unassembled WGS sequence"/>
</dbReference>
<feature type="domain" description="Mannose-6-phosphate isomerase type II C-terminal" evidence="2">
    <location>
        <begin position="344"/>
        <end position="445"/>
    </location>
</feature>
<dbReference type="SUPFAM" id="SSF53448">
    <property type="entry name" value="Nucleotide-diphospho-sugar transferases"/>
    <property type="match status" value="1"/>
</dbReference>
<gene>
    <name evidence="3" type="ORF">OMP38_07785</name>
</gene>
<dbReference type="RefSeq" id="WP_277564566.1">
    <property type="nucleotide sequence ID" value="NZ_JAPDHZ010000002.1"/>
</dbReference>
<dbReference type="SUPFAM" id="SSF51182">
    <property type="entry name" value="RmlC-like cupins"/>
    <property type="match status" value="1"/>
</dbReference>
<feature type="domain" description="Nucleotidyl transferase" evidence="1">
    <location>
        <begin position="4"/>
        <end position="272"/>
    </location>
</feature>
<organism evidence="3 4">
    <name type="scientific">Cohnella ginsengisoli</name>
    <dbReference type="NCBI Taxonomy" id="425004"/>
    <lineage>
        <taxon>Bacteria</taxon>
        <taxon>Bacillati</taxon>
        <taxon>Bacillota</taxon>
        <taxon>Bacilli</taxon>
        <taxon>Bacillales</taxon>
        <taxon>Paenibacillaceae</taxon>
        <taxon>Cohnella</taxon>
    </lineage>
</organism>
<proteinExistence type="predicted"/>
<comment type="caution">
    <text evidence="3">The sequence shown here is derived from an EMBL/GenBank/DDBJ whole genome shotgun (WGS) entry which is preliminary data.</text>
</comment>
<dbReference type="InterPro" id="IPR029044">
    <property type="entry name" value="Nucleotide-diphossugar_trans"/>
</dbReference>
<reference evidence="3 4" key="1">
    <citation type="submission" date="2022-10" db="EMBL/GenBank/DDBJ databases">
        <title>Comparative genomic analysis of Cohnella hashimotonis sp. nov., isolated from the International Space Station.</title>
        <authorList>
            <person name="Simpson A."/>
            <person name="Venkateswaran K."/>
        </authorList>
    </citation>
    <scope>NUCLEOTIDE SEQUENCE [LARGE SCALE GENOMIC DNA]</scope>
    <source>
        <strain evidence="3 4">DSM 18997</strain>
    </source>
</reference>
<dbReference type="InterPro" id="IPR005835">
    <property type="entry name" value="NTP_transferase_dom"/>
</dbReference>
<dbReference type="GO" id="GO:0004475">
    <property type="term" value="F:mannose-1-phosphate guanylyltransferase (GTP) activity"/>
    <property type="evidence" value="ECO:0007669"/>
    <property type="project" value="TreeGrafter"/>
</dbReference>
<dbReference type="InterPro" id="IPR014710">
    <property type="entry name" value="RmlC-like_jellyroll"/>
</dbReference>
<dbReference type="Gene3D" id="3.90.550.10">
    <property type="entry name" value="Spore Coat Polysaccharide Biosynthesis Protein SpsA, Chain A"/>
    <property type="match status" value="1"/>
</dbReference>